<keyword evidence="1" id="KW-1015">Disulfide bond</keyword>
<dbReference type="EMBL" id="CAIX01000272">
    <property type="protein sequence ID" value="CCI49100.1"/>
    <property type="molecule type" value="Genomic_DNA"/>
</dbReference>
<dbReference type="InParanoid" id="A0A024GRV9"/>
<dbReference type="Gene3D" id="1.10.2000.10">
    <property type="entry name" value="Frizzled cysteine-rich domain"/>
    <property type="match status" value="1"/>
</dbReference>
<proteinExistence type="predicted"/>
<comment type="caution">
    <text evidence="4">The sequence shown here is derived from an EMBL/GenBank/DDBJ whole genome shotgun (WGS) entry which is preliminary data.</text>
</comment>
<dbReference type="InterPro" id="IPR036790">
    <property type="entry name" value="Frizzled_dom_sf"/>
</dbReference>
<feature type="domain" description="FZ" evidence="3">
    <location>
        <begin position="45"/>
        <end position="214"/>
    </location>
</feature>
<dbReference type="Proteomes" id="UP000053237">
    <property type="component" value="Unassembled WGS sequence"/>
</dbReference>
<evidence type="ECO:0000313" key="5">
    <source>
        <dbReference type="Proteomes" id="UP000053237"/>
    </source>
</evidence>
<name>A0A024GRV9_9STRA</name>
<evidence type="ECO:0000256" key="1">
    <source>
        <dbReference type="ARBA" id="ARBA00023157"/>
    </source>
</evidence>
<evidence type="ECO:0000259" key="3">
    <source>
        <dbReference type="PROSITE" id="PS50038"/>
    </source>
</evidence>
<dbReference type="AlphaFoldDB" id="A0A024GRV9"/>
<evidence type="ECO:0000256" key="2">
    <source>
        <dbReference type="SAM" id="SignalP"/>
    </source>
</evidence>
<dbReference type="OrthoDB" id="188771at2759"/>
<protein>
    <recommendedName>
        <fullName evidence="3">FZ domain-containing protein</fullName>
    </recommendedName>
</protein>
<keyword evidence="2" id="KW-0732">Signal</keyword>
<keyword evidence="5" id="KW-1185">Reference proteome</keyword>
<feature type="chain" id="PRO_5001532596" description="FZ domain-containing protein" evidence="2">
    <location>
        <begin position="22"/>
        <end position="247"/>
    </location>
</feature>
<sequence length="247" mass="28380">MKKSFGLKFFCIALCAQLTEACKIAGSDTGICTDPSDFDILLPFCKVVVQYRACLPRYQALWYNHTPILKDTYVAQMHKKLVELRKLHESNKTFHKLHSDEWDAGTNSIVNRFSDNPDCVNAFRNYFCWMSFPRCDTDGSSLPLCRSVCENFFLACKQSKDLWRCGDTAFVNGYKPEKSTQLTVSARCSKRHPSMIALLYRAKISFITEHCFRDPPSKIMHLTPKRKSHLLYALQVSRMLQAPGIRV</sequence>
<dbReference type="SUPFAM" id="SSF63501">
    <property type="entry name" value="Frizzled cysteine-rich domain"/>
    <property type="match status" value="1"/>
</dbReference>
<evidence type="ECO:0000313" key="4">
    <source>
        <dbReference type="EMBL" id="CCI49100.1"/>
    </source>
</evidence>
<dbReference type="InterPro" id="IPR020067">
    <property type="entry name" value="Frizzled_dom"/>
</dbReference>
<feature type="signal peptide" evidence="2">
    <location>
        <begin position="1"/>
        <end position="21"/>
    </location>
</feature>
<accession>A0A024GRV9</accession>
<reference evidence="4 5" key="1">
    <citation type="submission" date="2012-05" db="EMBL/GenBank/DDBJ databases">
        <title>Recombination and specialization in a pathogen metapopulation.</title>
        <authorList>
            <person name="Gardiner A."/>
            <person name="Kemen E."/>
            <person name="Schultz-Larsen T."/>
            <person name="MacLean D."/>
            <person name="Van Oosterhout C."/>
            <person name="Jones J.D.G."/>
        </authorList>
    </citation>
    <scope>NUCLEOTIDE SEQUENCE [LARGE SCALE GENOMIC DNA]</scope>
    <source>
        <strain evidence="4 5">Ac Nc2</strain>
    </source>
</reference>
<gene>
    <name evidence="4" type="ORF">BN9_103540</name>
</gene>
<organism evidence="4 5">
    <name type="scientific">Albugo candida</name>
    <dbReference type="NCBI Taxonomy" id="65357"/>
    <lineage>
        <taxon>Eukaryota</taxon>
        <taxon>Sar</taxon>
        <taxon>Stramenopiles</taxon>
        <taxon>Oomycota</taxon>
        <taxon>Peronosporomycetes</taxon>
        <taxon>Albuginales</taxon>
        <taxon>Albuginaceae</taxon>
        <taxon>Albugo</taxon>
    </lineage>
</organism>
<dbReference type="PROSITE" id="PS50038">
    <property type="entry name" value="FZ"/>
    <property type="match status" value="1"/>
</dbReference>